<protein>
    <recommendedName>
        <fullName evidence="3">Translocation protein TolB</fullName>
    </recommendedName>
</protein>
<name>A0ABN5XJM8_9EURY</name>
<dbReference type="Proteomes" id="UP000824969">
    <property type="component" value="Chromosome"/>
</dbReference>
<gene>
    <name evidence="1" type="ORF">MchiMG62_20860</name>
</gene>
<dbReference type="EMBL" id="AP019781">
    <property type="protein sequence ID" value="BBL68905.1"/>
    <property type="molecule type" value="Genomic_DNA"/>
</dbReference>
<dbReference type="GeneID" id="66131623"/>
<keyword evidence="2" id="KW-1185">Reference proteome</keyword>
<accession>A0ABN5XJM8</accession>
<dbReference type="PANTHER" id="PTHR36842:SF1">
    <property type="entry name" value="PROTEIN TOLB"/>
    <property type="match status" value="1"/>
</dbReference>
<dbReference type="Pfam" id="PF07676">
    <property type="entry name" value="PD40"/>
    <property type="match status" value="3"/>
</dbReference>
<dbReference type="PANTHER" id="PTHR36842">
    <property type="entry name" value="PROTEIN TOLB HOMOLOG"/>
    <property type="match status" value="1"/>
</dbReference>
<dbReference type="InterPro" id="IPR011659">
    <property type="entry name" value="WD40"/>
</dbReference>
<evidence type="ECO:0000313" key="1">
    <source>
        <dbReference type="EMBL" id="BBL68905.1"/>
    </source>
</evidence>
<sequence length="478" mass="52922">MERKHLLAGIALLVLATGGIVVWTAGHIDSLPGNYFLYELGGEYDCMYPSISPDGTKIVYVATIYPDQHSSNLWIMDTRTWHTRQLTSCGDVALRPYWNPSGDIIAFLADRDIWTIERDGNNLTRLTADRSLELCRGWSPDGKRIAYLLNRSLWVMDTDGRNTQLVINGTSVIFDNFPVWSPDSGRIAVSCPDQVTTTVDGELIAYQNPHEGLLVVRVDGGAHTLLEVGDCSLPAWSPDGDRIAYFSADGIWTVHPDGSGNRKIIDDRVFPSESPMWLASGDKIAYLTWDKEIKVVNADGTGERVVTSIGDGISFSVSGDGKRVAYSTLGTVRLSRMDSVDWCKPVAAVLDMVRLKNLHKRPAIFADPPQITFVEPAERVVNDTVGGNRTFTVASDEPVTMTFYLDSDERVYLRDEGVRQASYTFENVSPGAHTVAVSVVNESWTRMGTTWHSWTWHVLPEQPIEPGAESADEASYRG</sequence>
<organism evidence="1 2">
    <name type="scientific">Methanoculleus chikugoensis</name>
    <dbReference type="NCBI Taxonomy" id="118126"/>
    <lineage>
        <taxon>Archaea</taxon>
        <taxon>Methanobacteriati</taxon>
        <taxon>Methanobacteriota</taxon>
        <taxon>Stenosarchaea group</taxon>
        <taxon>Methanomicrobia</taxon>
        <taxon>Methanomicrobiales</taxon>
        <taxon>Methanomicrobiaceae</taxon>
        <taxon>Methanoculleus</taxon>
    </lineage>
</organism>
<evidence type="ECO:0000313" key="2">
    <source>
        <dbReference type="Proteomes" id="UP000824969"/>
    </source>
</evidence>
<evidence type="ECO:0008006" key="3">
    <source>
        <dbReference type="Google" id="ProtNLM"/>
    </source>
</evidence>
<dbReference type="RefSeq" id="WP_221056931.1">
    <property type="nucleotide sequence ID" value="NZ_AP019781.1"/>
</dbReference>
<reference evidence="1 2" key="1">
    <citation type="submission" date="2019-06" db="EMBL/GenBank/DDBJ databases">
        <title>Complete genome sequence of Methanoculleus chikugoensis strain MG62.</title>
        <authorList>
            <person name="Asakawa S."/>
            <person name="Dianou D."/>
        </authorList>
    </citation>
    <scope>NUCLEOTIDE SEQUENCE [LARGE SCALE GENOMIC DNA]</scope>
    <source>
        <strain evidence="1 2">MG62</strain>
    </source>
</reference>
<proteinExistence type="predicted"/>